<dbReference type="CDD" id="cd00671">
    <property type="entry name" value="ArgRS_core"/>
    <property type="match status" value="1"/>
</dbReference>
<evidence type="ECO:0000256" key="3">
    <source>
        <dbReference type="ARBA" id="ARBA00022598"/>
    </source>
</evidence>
<evidence type="ECO:0000313" key="14">
    <source>
        <dbReference type="Proteomes" id="UP000054886"/>
    </source>
</evidence>
<evidence type="ECO:0000256" key="5">
    <source>
        <dbReference type="ARBA" id="ARBA00022840"/>
    </source>
</evidence>
<dbReference type="GO" id="GO:0032543">
    <property type="term" value="P:mitochondrial translation"/>
    <property type="evidence" value="ECO:0007669"/>
    <property type="project" value="EnsemblFungi"/>
</dbReference>
<proteinExistence type="inferred from homology"/>
<evidence type="ECO:0000259" key="12">
    <source>
        <dbReference type="SMART" id="SM01016"/>
    </source>
</evidence>
<evidence type="ECO:0000313" key="13">
    <source>
        <dbReference type="EMBL" id="KTA96901.1"/>
    </source>
</evidence>
<dbReference type="InterPro" id="IPR008909">
    <property type="entry name" value="DALR_anticod-bd"/>
</dbReference>
<evidence type="ECO:0000256" key="6">
    <source>
        <dbReference type="ARBA" id="ARBA00022917"/>
    </source>
</evidence>
<dbReference type="HAMAP" id="MF_00123">
    <property type="entry name" value="Arg_tRNA_synth"/>
    <property type="match status" value="1"/>
</dbReference>
<feature type="domain" description="DALR anticodon binding" evidence="11">
    <location>
        <begin position="488"/>
        <end position="605"/>
    </location>
</feature>
<dbReference type="Proteomes" id="UP000054886">
    <property type="component" value="Unassembled WGS sequence"/>
</dbReference>
<dbReference type="Gene3D" id="1.10.730.10">
    <property type="entry name" value="Isoleucyl-tRNA Synthetase, Domain 1"/>
    <property type="match status" value="1"/>
</dbReference>
<dbReference type="PANTHER" id="PTHR11956">
    <property type="entry name" value="ARGINYL-TRNA SYNTHETASE"/>
    <property type="match status" value="1"/>
</dbReference>
<dbReference type="SMART" id="SM01016">
    <property type="entry name" value="Arg_tRNA_synt_N"/>
    <property type="match status" value="1"/>
</dbReference>
<evidence type="ECO:0000256" key="7">
    <source>
        <dbReference type="ARBA" id="ARBA00023146"/>
    </source>
</evidence>
<dbReference type="NCBIfam" id="TIGR00456">
    <property type="entry name" value="argS"/>
    <property type="match status" value="1"/>
</dbReference>
<dbReference type="InterPro" id="IPR001278">
    <property type="entry name" value="Arg-tRNA-ligase"/>
</dbReference>
<dbReference type="PANTHER" id="PTHR11956:SF11">
    <property type="entry name" value="ARGININE--TRNA LIGASE, MITOCHONDRIAL-RELATED"/>
    <property type="match status" value="1"/>
</dbReference>
<reference evidence="13 14" key="1">
    <citation type="submission" date="2015-10" db="EMBL/GenBank/DDBJ databases">
        <title>Draft genomes sequences of Candida glabrata isolates 1A, 1B, 2A, 2B, 3A and 3B.</title>
        <authorList>
            <person name="Haavelsrud O.E."/>
            <person name="Gaustad P."/>
        </authorList>
    </citation>
    <scope>NUCLEOTIDE SEQUENCE [LARGE SCALE GENOMIC DNA]</scope>
    <source>
        <strain evidence="13">910700640</strain>
    </source>
</reference>
<dbReference type="SUPFAM" id="SSF55190">
    <property type="entry name" value="Arginyl-tRNA synthetase (ArgRS), N-terminal 'additional' domain"/>
    <property type="match status" value="1"/>
</dbReference>
<accession>A0A0W0DUK7</accession>
<dbReference type="InterPro" id="IPR036695">
    <property type="entry name" value="Arg-tRNA-synth_N_sf"/>
</dbReference>
<dbReference type="SUPFAM" id="SSF47323">
    <property type="entry name" value="Anticodon-binding domain of a subclass of class I aminoacyl-tRNA synthetases"/>
    <property type="match status" value="1"/>
</dbReference>
<name>A0A0W0DUK7_CANGB</name>
<dbReference type="InterPro" id="IPR001412">
    <property type="entry name" value="aa-tRNA-synth_I_CS"/>
</dbReference>
<dbReference type="InterPro" id="IPR014729">
    <property type="entry name" value="Rossmann-like_a/b/a_fold"/>
</dbReference>
<comment type="similarity">
    <text evidence="1 10">Belongs to the class-I aminoacyl-tRNA synthetase family.</text>
</comment>
<comment type="catalytic activity">
    <reaction evidence="9">
        <text>tRNA(Arg) + L-arginine + ATP = L-arginyl-tRNA(Arg) + AMP + diphosphate</text>
        <dbReference type="Rhea" id="RHEA:20301"/>
        <dbReference type="Rhea" id="RHEA-COMP:9658"/>
        <dbReference type="Rhea" id="RHEA-COMP:9673"/>
        <dbReference type="ChEBI" id="CHEBI:30616"/>
        <dbReference type="ChEBI" id="CHEBI:32682"/>
        <dbReference type="ChEBI" id="CHEBI:33019"/>
        <dbReference type="ChEBI" id="CHEBI:78442"/>
        <dbReference type="ChEBI" id="CHEBI:78513"/>
        <dbReference type="ChEBI" id="CHEBI:456215"/>
        <dbReference type="EC" id="6.1.1.19"/>
    </reaction>
</comment>
<dbReference type="InterPro" id="IPR009080">
    <property type="entry name" value="tRNAsynth_Ia_anticodon-bd"/>
</dbReference>
<keyword evidence="7 10" id="KW-0030">Aminoacyl-tRNA synthetase</keyword>
<dbReference type="Pfam" id="PF03485">
    <property type="entry name" value="Arg_tRNA_synt_N"/>
    <property type="match status" value="1"/>
</dbReference>
<dbReference type="PROSITE" id="PS00178">
    <property type="entry name" value="AA_TRNA_LIGASE_I"/>
    <property type="match status" value="1"/>
</dbReference>
<protein>
    <recommendedName>
        <fullName evidence="2">arginine--tRNA ligase</fullName>
        <ecNumber evidence="2">6.1.1.19</ecNumber>
    </recommendedName>
    <alternativeName>
        <fullName evidence="8">Arginyl-tRNA synthetase</fullName>
    </alternativeName>
</protein>
<dbReference type="FunFam" id="1.10.730.10:FF:000006">
    <property type="entry name" value="Arginyl-tRNA synthetase 2, mitochondrial"/>
    <property type="match status" value="1"/>
</dbReference>
<dbReference type="PRINTS" id="PR01038">
    <property type="entry name" value="TRNASYNTHARG"/>
</dbReference>
<evidence type="ECO:0000256" key="1">
    <source>
        <dbReference type="ARBA" id="ARBA00005594"/>
    </source>
</evidence>
<keyword evidence="5 10" id="KW-0067">ATP-binding</keyword>
<sequence>MLPSRCLSSTRILVFSRSYSVAKVSFPEHNVLDIIKENLSNKLSSLSGVDNNKVFNSIDVTSGLEKGDLIIPLPKIVAHKEDLVSLARTWGEKLSDQPYMAKVVANGPFLQFFIEPHYLTGKLLPKILEERERYGQIPLVKDKKVLIEFSSPNIAKPFHAGHLRSTIIGGFLSNLFQNFGWNVTKMNYLGDWGKQFGVLAVGFERYGDEKMLETDAINHLFEVYVKINKDIENEKLSNGKSLIDEQAKEYFCKLENNDTDAIKLWKKFRNLSIRKYKETYSKLNIDYDVYSGESQVSKETILLVNNMLQASGLLKESNGAKVVDLSKAQKSLGAVVVQKSDGTSLYITRDIAAAIERKREYNFDKMIYVVASQQDLHMKQLYQILKELKFEWATSLEHINFGMVQGMSTRKGTVIFLDNILEEAQQQMLSVMSKNDLKFTQVKNPSEIAYLIGTSAVMIQDMQSKRKNNYKFKWERMLTFEGDTGPYLEYAHSRLKSIELKNKHLHESLTPVNYELIGEQDALDLVRVMSRYHEVLKKALETREPSTLVTYLFKIAHQVSKCYRTVWVSGQPDDVAKARLHLFMASRQILYNGLKLLGVTPVDRM</sequence>
<evidence type="ECO:0000256" key="4">
    <source>
        <dbReference type="ARBA" id="ARBA00022741"/>
    </source>
</evidence>
<dbReference type="Pfam" id="PF00750">
    <property type="entry name" value="tRNA-synt_1d"/>
    <property type="match status" value="1"/>
</dbReference>
<comment type="caution">
    <text evidence="13">The sequence shown here is derived from an EMBL/GenBank/DDBJ whole genome shotgun (WGS) entry which is preliminary data.</text>
</comment>
<dbReference type="FunFam" id="3.40.50.620:FF:000058">
    <property type="entry name" value="Mitochondrial arginyl-tRNA synthetase"/>
    <property type="match status" value="1"/>
</dbReference>
<dbReference type="GO" id="GO:0006420">
    <property type="term" value="P:arginyl-tRNA aminoacylation"/>
    <property type="evidence" value="ECO:0007669"/>
    <property type="project" value="InterPro"/>
</dbReference>
<evidence type="ECO:0000256" key="8">
    <source>
        <dbReference type="ARBA" id="ARBA00033033"/>
    </source>
</evidence>
<dbReference type="Gene3D" id="3.30.1360.70">
    <property type="entry name" value="Arginyl tRNA synthetase N-terminal domain"/>
    <property type="match status" value="1"/>
</dbReference>
<evidence type="ECO:0000259" key="11">
    <source>
        <dbReference type="SMART" id="SM00836"/>
    </source>
</evidence>
<dbReference type="GO" id="GO:0005739">
    <property type="term" value="C:mitochondrion"/>
    <property type="evidence" value="ECO:0007669"/>
    <property type="project" value="EnsemblFungi"/>
</dbReference>
<dbReference type="CDD" id="cd07956">
    <property type="entry name" value="Anticodon_Ia_Arg"/>
    <property type="match status" value="1"/>
</dbReference>
<dbReference type="Gene3D" id="3.40.50.620">
    <property type="entry name" value="HUPs"/>
    <property type="match status" value="1"/>
</dbReference>
<dbReference type="Pfam" id="PF05746">
    <property type="entry name" value="DALR_1"/>
    <property type="match status" value="1"/>
</dbReference>
<evidence type="ECO:0000256" key="10">
    <source>
        <dbReference type="RuleBase" id="RU363038"/>
    </source>
</evidence>
<feature type="domain" description="Arginyl tRNA synthetase N-terminal" evidence="12">
    <location>
        <begin position="33"/>
        <end position="114"/>
    </location>
</feature>
<evidence type="ECO:0000256" key="2">
    <source>
        <dbReference type="ARBA" id="ARBA00012837"/>
    </source>
</evidence>
<keyword evidence="3 10" id="KW-0436">Ligase</keyword>
<dbReference type="EMBL" id="LLZZ01000165">
    <property type="protein sequence ID" value="KTA96901.1"/>
    <property type="molecule type" value="Genomic_DNA"/>
</dbReference>
<dbReference type="VEuPathDB" id="FungiDB:CAGL0A01760g"/>
<gene>
    <name evidence="13" type="ORF">AO440_000066</name>
</gene>
<dbReference type="EC" id="6.1.1.19" evidence="2"/>
<dbReference type="GO" id="GO:0005524">
    <property type="term" value="F:ATP binding"/>
    <property type="evidence" value="ECO:0007669"/>
    <property type="project" value="UniProtKB-KW"/>
</dbReference>
<evidence type="ECO:0000256" key="9">
    <source>
        <dbReference type="ARBA" id="ARBA00049339"/>
    </source>
</evidence>
<keyword evidence="6 10" id="KW-0648">Protein biosynthesis</keyword>
<dbReference type="SMART" id="SM00836">
    <property type="entry name" value="DALR_1"/>
    <property type="match status" value="1"/>
</dbReference>
<dbReference type="VEuPathDB" id="FungiDB:GVI51_A01507"/>
<dbReference type="InterPro" id="IPR005148">
    <property type="entry name" value="Arg-tRNA-synth_N"/>
</dbReference>
<keyword evidence="4 10" id="KW-0547">Nucleotide-binding</keyword>
<dbReference type="AlphaFoldDB" id="A0A0W0DUK7"/>
<dbReference type="InterPro" id="IPR035684">
    <property type="entry name" value="ArgRS_core"/>
</dbReference>
<organism evidence="13 14">
    <name type="scientific">Candida glabrata</name>
    <name type="common">Yeast</name>
    <name type="synonym">Torulopsis glabrata</name>
    <dbReference type="NCBI Taxonomy" id="5478"/>
    <lineage>
        <taxon>Eukaryota</taxon>
        <taxon>Fungi</taxon>
        <taxon>Dikarya</taxon>
        <taxon>Ascomycota</taxon>
        <taxon>Saccharomycotina</taxon>
        <taxon>Saccharomycetes</taxon>
        <taxon>Saccharomycetales</taxon>
        <taxon>Saccharomycetaceae</taxon>
        <taxon>Nakaseomyces</taxon>
    </lineage>
</organism>
<dbReference type="SUPFAM" id="SSF52374">
    <property type="entry name" value="Nucleotidylyl transferase"/>
    <property type="match status" value="1"/>
</dbReference>
<dbReference type="VEuPathDB" id="FungiDB:GWK60_A01573"/>
<dbReference type="VEuPathDB" id="FungiDB:B1J91_A01760g"/>
<dbReference type="GO" id="GO:0004814">
    <property type="term" value="F:arginine-tRNA ligase activity"/>
    <property type="evidence" value="ECO:0007669"/>
    <property type="project" value="UniProtKB-EC"/>
</dbReference>